<evidence type="ECO:0000256" key="1">
    <source>
        <dbReference type="ARBA" id="ARBA00022729"/>
    </source>
</evidence>
<dbReference type="InterPro" id="IPR050811">
    <property type="entry name" value="Phosphate_ABC_transporter"/>
</dbReference>
<dbReference type="AlphaFoldDB" id="A0A2Z6AVH0"/>
<evidence type="ECO:0000313" key="4">
    <source>
        <dbReference type="EMBL" id="BBD07234.1"/>
    </source>
</evidence>
<evidence type="ECO:0000256" key="2">
    <source>
        <dbReference type="SAM" id="SignalP"/>
    </source>
</evidence>
<proteinExistence type="predicted"/>
<keyword evidence="1 2" id="KW-0732">Signal</keyword>
<dbReference type="Proteomes" id="UP000269883">
    <property type="component" value="Chromosome"/>
</dbReference>
<evidence type="ECO:0000313" key="5">
    <source>
        <dbReference type="Proteomes" id="UP000269883"/>
    </source>
</evidence>
<feature type="chain" id="PRO_5016398946" evidence="2">
    <location>
        <begin position="20"/>
        <end position="266"/>
    </location>
</feature>
<dbReference type="Pfam" id="PF12849">
    <property type="entry name" value="PBP_like_2"/>
    <property type="match status" value="1"/>
</dbReference>
<accession>A0A2Z6AVH0</accession>
<organism evidence="4 5">
    <name type="scientific">Desulfovibrio ferrophilus</name>
    <dbReference type="NCBI Taxonomy" id="241368"/>
    <lineage>
        <taxon>Bacteria</taxon>
        <taxon>Pseudomonadati</taxon>
        <taxon>Thermodesulfobacteriota</taxon>
        <taxon>Desulfovibrionia</taxon>
        <taxon>Desulfovibrionales</taxon>
        <taxon>Desulfovibrionaceae</taxon>
        <taxon>Desulfovibrio</taxon>
    </lineage>
</organism>
<dbReference type="KEGG" id="dfl:DFE_0508"/>
<dbReference type="OrthoDB" id="9783488at2"/>
<name>A0A2Z6AVH0_9BACT</name>
<dbReference type="PANTHER" id="PTHR30570">
    <property type="entry name" value="PERIPLASMIC PHOSPHATE BINDING COMPONENT OF PHOSPHATE ABC TRANSPORTER"/>
    <property type="match status" value="1"/>
</dbReference>
<dbReference type="SUPFAM" id="SSF53850">
    <property type="entry name" value="Periplasmic binding protein-like II"/>
    <property type="match status" value="1"/>
</dbReference>
<reference evidence="4 5" key="1">
    <citation type="journal article" date="2018" name="Sci. Adv.">
        <title>Multi-heme cytochromes provide a pathway for survival in energy-limited environments.</title>
        <authorList>
            <person name="Deng X."/>
            <person name="Dohmae N."/>
            <person name="Nealson K.H."/>
            <person name="Hashimoto K."/>
            <person name="Okamoto A."/>
        </authorList>
    </citation>
    <scope>NUCLEOTIDE SEQUENCE [LARGE SCALE GENOMIC DNA]</scope>
    <source>
        <strain evidence="4 5">IS5</strain>
    </source>
</reference>
<keyword evidence="5" id="KW-1185">Reference proteome</keyword>
<dbReference type="InterPro" id="IPR024370">
    <property type="entry name" value="PBP_domain"/>
</dbReference>
<sequence length="266" mass="28924">MRLVILLMVGIIAMCPALGDAETRLVIAGTGDGQEVFEHLAREYQRLHPQVRVLVPPTIDSSGGIRATASGQCDIGRVARPLKEEEKRFGLEFKLLAYIPVVIATHPDVPLRSITPEQIVSVFSGATTDWKQLGAGTGKIYLVQREEGDAVRIVLCKAIKALRHRTLPGYIAYSAEDAVESILMNPGTIGYVSLNVAESVGLNVLSVGEVRPDAETIASGHYPLALPIGFVWRPDVDDRIRRYLDYAYGPEGHTTLRALGVLPAHP</sequence>
<dbReference type="EMBL" id="AP017378">
    <property type="protein sequence ID" value="BBD07234.1"/>
    <property type="molecule type" value="Genomic_DNA"/>
</dbReference>
<dbReference type="PANTHER" id="PTHR30570:SF1">
    <property type="entry name" value="PHOSPHATE-BINDING PROTEIN PSTS"/>
    <property type="match status" value="1"/>
</dbReference>
<feature type="signal peptide" evidence="2">
    <location>
        <begin position="1"/>
        <end position="19"/>
    </location>
</feature>
<protein>
    <submittedName>
        <fullName evidence="4">ABC-type phosphate transport system, periplasmic component</fullName>
    </submittedName>
</protein>
<evidence type="ECO:0000259" key="3">
    <source>
        <dbReference type="Pfam" id="PF12849"/>
    </source>
</evidence>
<gene>
    <name evidence="4" type="ORF">DFE_0508</name>
</gene>
<dbReference type="Gene3D" id="3.40.190.10">
    <property type="entry name" value="Periplasmic binding protein-like II"/>
    <property type="match status" value="2"/>
</dbReference>
<feature type="domain" description="PBP" evidence="3">
    <location>
        <begin position="20"/>
        <end position="250"/>
    </location>
</feature>
<dbReference type="RefSeq" id="WP_126376304.1">
    <property type="nucleotide sequence ID" value="NZ_AP017378.1"/>
</dbReference>